<keyword evidence="3" id="KW-1185">Reference proteome</keyword>
<proteinExistence type="predicted"/>
<protein>
    <submittedName>
        <fullName evidence="2">Uncharacterized protein</fullName>
    </submittedName>
</protein>
<organism evidence="2 3">
    <name type="scientific">Phaeobacter porticola</name>
    <dbReference type="NCBI Taxonomy" id="1844006"/>
    <lineage>
        <taxon>Bacteria</taxon>
        <taxon>Pseudomonadati</taxon>
        <taxon>Pseudomonadota</taxon>
        <taxon>Alphaproteobacteria</taxon>
        <taxon>Rhodobacterales</taxon>
        <taxon>Roseobacteraceae</taxon>
        <taxon>Phaeobacter</taxon>
    </lineage>
</organism>
<dbReference type="STRING" id="1844006.PhaeoP97_02575"/>
<keyword evidence="1" id="KW-0812">Transmembrane</keyword>
<gene>
    <name evidence="2" type="ORF">PhaeoP97_02575</name>
</gene>
<accession>A0A1L3I784</accession>
<evidence type="ECO:0000313" key="2">
    <source>
        <dbReference type="EMBL" id="APG47954.1"/>
    </source>
</evidence>
<sequence>MAWLAMLTSAGVMMLAAVIGHVVYALPIWGLLLLYSSLGGALGLTLTVALMLKNGGFSRSDPTENSQD</sequence>
<keyword evidence="1" id="KW-0472">Membrane</keyword>
<keyword evidence="1" id="KW-1133">Transmembrane helix</keyword>
<dbReference type="EMBL" id="CP016364">
    <property type="protein sequence ID" value="APG47954.1"/>
    <property type="molecule type" value="Genomic_DNA"/>
</dbReference>
<reference evidence="3" key="1">
    <citation type="submission" date="2016-07" db="EMBL/GenBank/DDBJ databases">
        <title>Phaeobacter portensis sp. nov., a tropodithietic acid producing bacterium isolated from a German harbor.</title>
        <authorList>
            <person name="Freese H.M."/>
            <person name="Bunk B."/>
            <person name="Breider S."/>
            <person name="Brinkhoff T."/>
        </authorList>
    </citation>
    <scope>NUCLEOTIDE SEQUENCE [LARGE SCALE GENOMIC DNA]</scope>
    <source>
        <strain evidence="3">P97</strain>
    </source>
</reference>
<feature type="transmembrane region" description="Helical" evidence="1">
    <location>
        <begin position="30"/>
        <end position="52"/>
    </location>
</feature>
<name>A0A1L3I784_9RHOB</name>
<evidence type="ECO:0000313" key="3">
    <source>
        <dbReference type="Proteomes" id="UP000183859"/>
    </source>
</evidence>
<dbReference type="Proteomes" id="UP000183859">
    <property type="component" value="Chromosome"/>
</dbReference>
<dbReference type="AlphaFoldDB" id="A0A1L3I784"/>
<dbReference type="KEGG" id="php:PhaeoP97_02575"/>
<evidence type="ECO:0000256" key="1">
    <source>
        <dbReference type="SAM" id="Phobius"/>
    </source>
</evidence>